<protein>
    <submittedName>
        <fullName evidence="2">Uncharacterized protein</fullName>
    </submittedName>
</protein>
<dbReference type="AlphaFoldDB" id="A0A7S0PQ87"/>
<feature type="chain" id="PRO_5031410358" evidence="1">
    <location>
        <begin position="31"/>
        <end position="166"/>
    </location>
</feature>
<evidence type="ECO:0000256" key="1">
    <source>
        <dbReference type="SAM" id="SignalP"/>
    </source>
</evidence>
<evidence type="ECO:0000313" key="2">
    <source>
        <dbReference type="EMBL" id="CAD8584209.1"/>
    </source>
</evidence>
<dbReference type="EMBL" id="HBEV01005784">
    <property type="protein sequence ID" value="CAD8584209.1"/>
    <property type="molecule type" value="Transcribed_RNA"/>
</dbReference>
<organism evidence="2">
    <name type="scientific">Micromonas pusilla</name>
    <name type="common">Picoplanktonic green alga</name>
    <name type="synonym">Chromulina pusilla</name>
    <dbReference type="NCBI Taxonomy" id="38833"/>
    <lineage>
        <taxon>Eukaryota</taxon>
        <taxon>Viridiplantae</taxon>
        <taxon>Chlorophyta</taxon>
        <taxon>Mamiellophyceae</taxon>
        <taxon>Mamiellales</taxon>
        <taxon>Mamiellaceae</taxon>
        <taxon>Micromonas</taxon>
    </lineage>
</organism>
<proteinExistence type="predicted"/>
<gene>
    <name evidence="2" type="ORF">MSP1404_LOCUS4412</name>
</gene>
<sequence length="166" mass="17643">MMRGARRAATLARRLCALLALAQYVHPAAGVVPGVVVGPGVGVPGGSCDARVAPTNGAIGSCVGNLAHGEACAPSCDEGYFLQGSHECRDGTLHEARCLPKDLLTCDELDCGEGIDWNGPWWRGRALWSPPSEWDDPDERAPHLALHDAAMAKYTELLEKRHGSAY</sequence>
<name>A0A7S0PQ87_MICPS</name>
<keyword evidence="1" id="KW-0732">Signal</keyword>
<feature type="signal peptide" evidence="1">
    <location>
        <begin position="1"/>
        <end position="30"/>
    </location>
</feature>
<accession>A0A7S0PQ87</accession>
<reference evidence="2" key="1">
    <citation type="submission" date="2021-01" db="EMBL/GenBank/DDBJ databases">
        <authorList>
            <person name="Corre E."/>
            <person name="Pelletier E."/>
            <person name="Niang G."/>
            <person name="Scheremetjew M."/>
            <person name="Finn R."/>
            <person name="Kale V."/>
            <person name="Holt S."/>
            <person name="Cochrane G."/>
            <person name="Meng A."/>
            <person name="Brown T."/>
            <person name="Cohen L."/>
        </authorList>
    </citation>
    <scope>NUCLEOTIDE SEQUENCE</scope>
    <source>
        <strain evidence="2">CCMP494</strain>
    </source>
</reference>